<name>A0AAD8M409_9APIA</name>
<sequence length="116" mass="12936">MKQMEVMVPVQDEDFSFASASSVLVSPQGFENYFFSAPTSPLHQTSNYNYKQDFCDDFGDNNAFAFSICGDLNFPPLCSADELFESGKIKFCEPSRKKIIQNTLSFGRNNKCIGGS</sequence>
<organism evidence="1 2">
    <name type="scientific">Heracleum sosnowskyi</name>
    <dbReference type="NCBI Taxonomy" id="360622"/>
    <lineage>
        <taxon>Eukaryota</taxon>
        <taxon>Viridiplantae</taxon>
        <taxon>Streptophyta</taxon>
        <taxon>Embryophyta</taxon>
        <taxon>Tracheophyta</taxon>
        <taxon>Spermatophyta</taxon>
        <taxon>Magnoliopsida</taxon>
        <taxon>eudicotyledons</taxon>
        <taxon>Gunneridae</taxon>
        <taxon>Pentapetalae</taxon>
        <taxon>asterids</taxon>
        <taxon>campanulids</taxon>
        <taxon>Apiales</taxon>
        <taxon>Apiaceae</taxon>
        <taxon>Apioideae</taxon>
        <taxon>apioid superclade</taxon>
        <taxon>Tordylieae</taxon>
        <taxon>Tordyliinae</taxon>
        <taxon>Heracleum</taxon>
    </lineage>
</organism>
<dbReference type="Proteomes" id="UP001237642">
    <property type="component" value="Unassembled WGS sequence"/>
</dbReference>
<dbReference type="EMBL" id="JAUIZM010000010">
    <property type="protein sequence ID" value="KAK1358834.1"/>
    <property type="molecule type" value="Genomic_DNA"/>
</dbReference>
<protein>
    <submittedName>
        <fullName evidence="1">Uncharacterized protein</fullName>
    </submittedName>
</protein>
<proteinExistence type="predicted"/>
<reference evidence="1" key="1">
    <citation type="submission" date="2023-02" db="EMBL/GenBank/DDBJ databases">
        <title>Genome of toxic invasive species Heracleum sosnowskyi carries increased number of genes despite the absence of recent whole-genome duplications.</title>
        <authorList>
            <person name="Schelkunov M."/>
            <person name="Shtratnikova V."/>
            <person name="Makarenko M."/>
            <person name="Klepikova A."/>
            <person name="Omelchenko D."/>
            <person name="Novikova G."/>
            <person name="Obukhova E."/>
            <person name="Bogdanov V."/>
            <person name="Penin A."/>
            <person name="Logacheva M."/>
        </authorList>
    </citation>
    <scope>NUCLEOTIDE SEQUENCE</scope>
    <source>
        <strain evidence="1">Hsosn_3</strain>
        <tissue evidence="1">Leaf</tissue>
    </source>
</reference>
<comment type="caution">
    <text evidence="1">The sequence shown here is derived from an EMBL/GenBank/DDBJ whole genome shotgun (WGS) entry which is preliminary data.</text>
</comment>
<evidence type="ECO:0000313" key="2">
    <source>
        <dbReference type="Proteomes" id="UP001237642"/>
    </source>
</evidence>
<evidence type="ECO:0000313" key="1">
    <source>
        <dbReference type="EMBL" id="KAK1358834.1"/>
    </source>
</evidence>
<gene>
    <name evidence="1" type="ORF">POM88_043308</name>
</gene>
<reference evidence="1" key="2">
    <citation type="submission" date="2023-05" db="EMBL/GenBank/DDBJ databases">
        <authorList>
            <person name="Schelkunov M.I."/>
        </authorList>
    </citation>
    <scope>NUCLEOTIDE SEQUENCE</scope>
    <source>
        <strain evidence="1">Hsosn_3</strain>
        <tissue evidence="1">Leaf</tissue>
    </source>
</reference>
<dbReference type="AlphaFoldDB" id="A0AAD8M409"/>
<accession>A0AAD8M409</accession>
<keyword evidence="2" id="KW-1185">Reference proteome</keyword>